<dbReference type="AlphaFoldDB" id="A0A3S7UZ07"/>
<dbReference type="PANTHER" id="PTHR46889">
    <property type="entry name" value="TRANSPOSASE INSF FOR INSERTION SEQUENCE IS3B-RELATED"/>
    <property type="match status" value="1"/>
</dbReference>
<organism evidence="2">
    <name type="scientific">Pyxidicoccus sp</name>
    <dbReference type="NCBI Taxonomy" id="2023737"/>
    <lineage>
        <taxon>Bacteria</taxon>
        <taxon>Pseudomonadati</taxon>
        <taxon>Myxococcota</taxon>
        <taxon>Myxococcia</taxon>
        <taxon>Myxococcales</taxon>
        <taxon>Cystobacterineae</taxon>
        <taxon>Myxococcaceae</taxon>
        <taxon>Pyxidicoccus</taxon>
    </lineage>
</organism>
<dbReference type="Gene3D" id="3.30.420.10">
    <property type="entry name" value="Ribonuclease H-like superfamily/Ribonuclease H"/>
    <property type="match status" value="1"/>
</dbReference>
<accession>A0A3S7UZ07</accession>
<dbReference type="Pfam" id="PF13276">
    <property type="entry name" value="HTH_21"/>
    <property type="match status" value="1"/>
</dbReference>
<dbReference type="InterPro" id="IPR036397">
    <property type="entry name" value="RNaseH_sf"/>
</dbReference>
<sequence>MVQPGLDTLSVRKQCDLLQVSRSGLYYQPVEVSAEELQLMRRIDELYLARPFYGSRRMTVVLQHEGHEVNRKRVQRLMRLMGLEGMAPGPHTSRPHPEHPVYPYLLRGLAIVKPDQVWAADITYVPLAYGWAYLVAIMDWFSRAVLAWRMSNTLSTDFCIEALEEALRHHGPPDIFNTDQGAQFTDKDWLAVLKGQQVRISMDGKGRCVDNIFVERLWRSLKYEEVYLNAYTDVRQAWAGVGRWLRFYNLKRPHQALGYRTPMHVYRTGLIEQAA</sequence>
<proteinExistence type="predicted"/>
<name>A0A3S7UZ07_9BACT</name>
<evidence type="ECO:0000313" key="2">
    <source>
        <dbReference type="EMBL" id="AYM53995.1"/>
    </source>
</evidence>
<dbReference type="InterPro" id="IPR050900">
    <property type="entry name" value="Transposase_IS3/IS150/IS904"/>
</dbReference>
<dbReference type="Pfam" id="PF00665">
    <property type="entry name" value="rve"/>
    <property type="match status" value="1"/>
</dbReference>
<reference evidence="2" key="1">
    <citation type="journal article" date="2018" name="J. Ind. Microbiol. Biotechnol.">
        <title>Genome mining reveals uncommon alkylpyrones as type III PKS products from myxobacteria.</title>
        <authorList>
            <person name="Hug J.J."/>
            <person name="Panter F."/>
            <person name="Krug D."/>
            <person name="Muller R."/>
        </authorList>
    </citation>
    <scope>NUCLEOTIDE SEQUENCE</scope>
    <source>
        <strain evidence="2">MCy9557</strain>
    </source>
</reference>
<feature type="domain" description="Integrase catalytic" evidence="1">
    <location>
        <begin position="110"/>
        <end position="270"/>
    </location>
</feature>
<dbReference type="InterPro" id="IPR012337">
    <property type="entry name" value="RNaseH-like_sf"/>
</dbReference>
<dbReference type="PROSITE" id="PS50994">
    <property type="entry name" value="INTEGRASE"/>
    <property type="match status" value="1"/>
</dbReference>
<dbReference type="PANTHER" id="PTHR46889:SF4">
    <property type="entry name" value="TRANSPOSASE INSO FOR INSERTION SEQUENCE ELEMENT IS911B-RELATED"/>
    <property type="match status" value="1"/>
</dbReference>
<dbReference type="SUPFAM" id="SSF53098">
    <property type="entry name" value="Ribonuclease H-like"/>
    <property type="match status" value="1"/>
</dbReference>
<dbReference type="GO" id="GO:0003676">
    <property type="term" value="F:nucleic acid binding"/>
    <property type="evidence" value="ECO:0007669"/>
    <property type="project" value="InterPro"/>
</dbReference>
<dbReference type="GO" id="GO:0015074">
    <property type="term" value="P:DNA integration"/>
    <property type="evidence" value="ECO:0007669"/>
    <property type="project" value="InterPro"/>
</dbReference>
<dbReference type="EMBL" id="MH908914">
    <property type="protein sequence ID" value="AYM53995.1"/>
    <property type="molecule type" value="Genomic_DNA"/>
</dbReference>
<evidence type="ECO:0000259" key="1">
    <source>
        <dbReference type="PROSITE" id="PS50994"/>
    </source>
</evidence>
<dbReference type="InterPro" id="IPR048020">
    <property type="entry name" value="Transpos_IS3"/>
</dbReference>
<protein>
    <submittedName>
        <fullName evidence="2">Integrase catalytic region</fullName>
    </submittedName>
</protein>
<dbReference type="NCBIfam" id="NF033516">
    <property type="entry name" value="transpos_IS3"/>
    <property type="match status" value="1"/>
</dbReference>
<dbReference type="InterPro" id="IPR025948">
    <property type="entry name" value="HTH-like_dom"/>
</dbReference>
<dbReference type="InterPro" id="IPR001584">
    <property type="entry name" value="Integrase_cat-core"/>
</dbReference>